<protein>
    <submittedName>
        <fullName evidence="1">Uncharacterized protein</fullName>
    </submittedName>
</protein>
<name>A0ABZ2UN26_9CYAN</name>
<evidence type="ECO:0000313" key="2">
    <source>
        <dbReference type="Proteomes" id="UP001483337"/>
    </source>
</evidence>
<sequence>MQTITAGCDPDNIALKRILEKIGMNLIAAKEKVLVWKLSKAAK</sequence>
<reference evidence="1 2" key="1">
    <citation type="submission" date="2024-04" db="EMBL/GenBank/DDBJ databases">
        <title>Okeanomitos corallinicola gen. &amp; sp. nov. (Nostocales, Cyanobacteria), a new toxic marine heterocyst-forming cyanobacterium from a coral reef.</title>
        <authorList>
            <person name="Li H."/>
            <person name="Li R."/>
            <person name="Kang J."/>
            <person name="Hii K.S."/>
            <person name="Mohamed H.F."/>
            <person name="Xu X."/>
            <person name="Luo Z."/>
        </authorList>
    </citation>
    <scope>NUCLEOTIDE SEQUENCE [LARGE SCALE GENOMIC DNA]</scope>
    <source>
        <strain evidence="1 2">TIOX110</strain>
    </source>
</reference>
<organism evidence="1 2">
    <name type="scientific">Okeanomitos corallinicola TIOX110</name>
    <dbReference type="NCBI Taxonomy" id="3133117"/>
    <lineage>
        <taxon>Bacteria</taxon>
        <taxon>Bacillati</taxon>
        <taxon>Cyanobacteriota</taxon>
        <taxon>Cyanophyceae</taxon>
        <taxon>Nostocales</taxon>
        <taxon>Aphanizomenonaceae</taxon>
        <taxon>Okeanomitos</taxon>
    </lineage>
</organism>
<accession>A0ABZ2UN26</accession>
<proteinExistence type="predicted"/>
<dbReference type="RefSeq" id="WP_353929461.1">
    <property type="nucleotide sequence ID" value="NZ_CP150886.1"/>
</dbReference>
<dbReference type="EMBL" id="CP150886">
    <property type="protein sequence ID" value="WZB86547.1"/>
    <property type="molecule type" value="Genomic_DNA"/>
</dbReference>
<gene>
    <name evidence="1" type="ORF">WJM97_14200</name>
</gene>
<dbReference type="Proteomes" id="UP001483337">
    <property type="component" value="Chromosome"/>
</dbReference>
<keyword evidence="2" id="KW-1185">Reference proteome</keyword>
<evidence type="ECO:0000313" key="1">
    <source>
        <dbReference type="EMBL" id="WZB86547.1"/>
    </source>
</evidence>